<reference evidence="2" key="2">
    <citation type="journal article" date="2015" name="Data Brief">
        <title>Shoot transcriptome of the giant reed, Arundo donax.</title>
        <authorList>
            <person name="Barrero R.A."/>
            <person name="Guerrero F.D."/>
            <person name="Moolhuijzen P."/>
            <person name="Goolsby J.A."/>
            <person name="Tidwell J."/>
            <person name="Bellgard S.E."/>
            <person name="Bellgard M.I."/>
        </authorList>
    </citation>
    <scope>NUCLEOTIDE SEQUENCE</scope>
    <source>
        <tissue evidence="2">Shoot tissue taken approximately 20 cm above the soil surface</tissue>
    </source>
</reference>
<dbReference type="AlphaFoldDB" id="A0A0A9CMG6"/>
<sequence length="63" mass="6786">MRSGDLAEISGEGCVAARTSVVLAVPLRVLAFFPTGAYACLLRYVQRWRLASKGKILGTRSSD</sequence>
<name>A0A0A9CMG6_ARUDO</name>
<dbReference type="EMBL" id="GBRH01220386">
    <property type="protein sequence ID" value="JAD77509.1"/>
    <property type="molecule type" value="Transcribed_RNA"/>
</dbReference>
<organism evidence="2">
    <name type="scientific">Arundo donax</name>
    <name type="common">Giant reed</name>
    <name type="synonym">Donax arundinaceus</name>
    <dbReference type="NCBI Taxonomy" id="35708"/>
    <lineage>
        <taxon>Eukaryota</taxon>
        <taxon>Viridiplantae</taxon>
        <taxon>Streptophyta</taxon>
        <taxon>Embryophyta</taxon>
        <taxon>Tracheophyta</taxon>
        <taxon>Spermatophyta</taxon>
        <taxon>Magnoliopsida</taxon>
        <taxon>Liliopsida</taxon>
        <taxon>Poales</taxon>
        <taxon>Poaceae</taxon>
        <taxon>PACMAD clade</taxon>
        <taxon>Arundinoideae</taxon>
        <taxon>Arundineae</taxon>
        <taxon>Arundo</taxon>
    </lineage>
</organism>
<keyword evidence="1" id="KW-1133">Transmembrane helix</keyword>
<evidence type="ECO:0000256" key="1">
    <source>
        <dbReference type="SAM" id="Phobius"/>
    </source>
</evidence>
<keyword evidence="1" id="KW-0472">Membrane</keyword>
<evidence type="ECO:0000313" key="2">
    <source>
        <dbReference type="EMBL" id="JAD77509.1"/>
    </source>
</evidence>
<feature type="transmembrane region" description="Helical" evidence="1">
    <location>
        <begin position="25"/>
        <end position="45"/>
    </location>
</feature>
<proteinExistence type="predicted"/>
<protein>
    <submittedName>
        <fullName evidence="2">Uncharacterized protein</fullName>
    </submittedName>
</protein>
<reference evidence="2" key="1">
    <citation type="submission" date="2014-09" db="EMBL/GenBank/DDBJ databases">
        <authorList>
            <person name="Magalhaes I.L.F."/>
            <person name="Oliveira U."/>
            <person name="Santos F.R."/>
            <person name="Vidigal T.H.D.A."/>
            <person name="Brescovit A.D."/>
            <person name="Santos A.J."/>
        </authorList>
    </citation>
    <scope>NUCLEOTIDE SEQUENCE</scope>
    <source>
        <tissue evidence="2">Shoot tissue taken approximately 20 cm above the soil surface</tissue>
    </source>
</reference>
<accession>A0A0A9CMG6</accession>
<keyword evidence="1" id="KW-0812">Transmembrane</keyword>